<dbReference type="AlphaFoldDB" id="A0A1G8XX05"/>
<organism evidence="1 3">
    <name type="scientific">Halovenus aranensis</name>
    <dbReference type="NCBI Taxonomy" id="890420"/>
    <lineage>
        <taxon>Archaea</taxon>
        <taxon>Methanobacteriati</taxon>
        <taxon>Methanobacteriota</taxon>
        <taxon>Stenosarchaea group</taxon>
        <taxon>Halobacteria</taxon>
        <taxon>Halobacteriales</taxon>
        <taxon>Haloarculaceae</taxon>
        <taxon>Halovenus</taxon>
    </lineage>
</organism>
<accession>A0A1G8XX05</accession>
<protein>
    <recommendedName>
        <fullName evidence="4">Transposase domain</fullName>
    </recommendedName>
</protein>
<proteinExistence type="predicted"/>
<reference evidence="1 3" key="1">
    <citation type="submission" date="2016-10" db="EMBL/GenBank/DDBJ databases">
        <authorList>
            <person name="de Groot N.N."/>
        </authorList>
    </citation>
    <scope>NUCLEOTIDE SEQUENCE [LARGE SCALE GENOMIC DNA]</scope>
    <source>
        <strain evidence="1 3">IBRC-M10015</strain>
    </source>
</reference>
<dbReference type="EMBL" id="FNFC01000012">
    <property type="protein sequence ID" value="SDJ95031.1"/>
    <property type="molecule type" value="Genomic_DNA"/>
</dbReference>
<name>A0A1G8XX05_9EURY</name>
<dbReference type="Proteomes" id="UP000198856">
    <property type="component" value="Unassembled WGS sequence"/>
</dbReference>
<sequence length="96" mass="10998">MSSSTKTLQDVASVDDFLNVAATETAPLFEYLEFEFLLEYDVFAPAARGRTRVHKPPELFKGFLHCYYKGIYGTRPVTRELRNTLTWLSCGFEKPP</sequence>
<gene>
    <name evidence="1" type="ORF">SAMN05216226_112121</name>
    <name evidence="2" type="ORF">SAMN05216226_1141</name>
</gene>
<evidence type="ECO:0000313" key="3">
    <source>
        <dbReference type="Proteomes" id="UP000198856"/>
    </source>
</evidence>
<evidence type="ECO:0000313" key="1">
    <source>
        <dbReference type="EMBL" id="SDJ95031.1"/>
    </source>
</evidence>
<dbReference type="EMBL" id="FNFC01000014">
    <property type="protein sequence ID" value="SDJ99774.1"/>
    <property type="molecule type" value="Genomic_DNA"/>
</dbReference>
<keyword evidence="3" id="KW-1185">Reference proteome</keyword>
<evidence type="ECO:0008006" key="4">
    <source>
        <dbReference type="Google" id="ProtNLM"/>
    </source>
</evidence>
<feature type="non-terminal residue" evidence="1">
    <location>
        <position position="96"/>
    </location>
</feature>
<evidence type="ECO:0000313" key="2">
    <source>
        <dbReference type="EMBL" id="SDJ99774.1"/>
    </source>
</evidence>